<dbReference type="PANTHER" id="PTHR37822">
    <property type="entry name" value="SPORE PHOTOPRODUCT LYASE-RELATED"/>
    <property type="match status" value="1"/>
</dbReference>
<dbReference type="PANTHER" id="PTHR37822:SF2">
    <property type="entry name" value="SPORE PHOTOPRODUCT LYASE"/>
    <property type="match status" value="1"/>
</dbReference>
<dbReference type="GO" id="GO:0003913">
    <property type="term" value="F:DNA photolyase activity"/>
    <property type="evidence" value="ECO:0007669"/>
    <property type="project" value="InterPro"/>
</dbReference>
<dbReference type="SFLD" id="SFLDS00029">
    <property type="entry name" value="Radical_SAM"/>
    <property type="match status" value="1"/>
</dbReference>
<dbReference type="InterPro" id="IPR034559">
    <property type="entry name" value="SPL_Clostridia"/>
</dbReference>
<name>A0A0U1L493_9FIRM</name>
<evidence type="ECO:0000313" key="1">
    <source>
        <dbReference type="EMBL" id="CQR73704.1"/>
    </source>
</evidence>
<sequence>MRFVPKRAFFEPQALEFPLGKKIYDKLLDLSVPIELTGSHNRVTGIPGKNQQQTFSEAKRTLVVGVRRSTKFSTCKPSAHYQLPLNTSCPGMCEYCYLATTLGKKPYLRVYVNNEQILEQADEYIAERAPDVTIFEGAATSDPIPTEYLTGVLRQAIEFFAERTLGRFRFVTKFTDVDSLLAVRHNGRTRFRFSLNAPTVIRKYEHLTPTAAERVAAAVKVADAGYPLGFIIAPILQFEGWEEEYHWLFQSLNDQLPQTARRDITFEFISHRFTKRAKSQILDLFPQTTLPLDEEARRFKYGQFGYGKYLYQDNTIATLKEYMFAQAKEYFPEAKVDYFV</sequence>
<dbReference type="RefSeq" id="WP_021170971.1">
    <property type="nucleotide sequence ID" value="NZ_CTRP01000014.1"/>
</dbReference>
<dbReference type="SFLD" id="SFLDF00412">
    <property type="entry name" value="spore_photoproduct_lyase_2"/>
    <property type="match status" value="1"/>
</dbReference>
<keyword evidence="1" id="KW-0456">Lyase</keyword>
<dbReference type="Proteomes" id="UP000049855">
    <property type="component" value="Unassembled WGS sequence"/>
</dbReference>
<dbReference type="InterPro" id="IPR058240">
    <property type="entry name" value="rSAM_sf"/>
</dbReference>
<organism evidence="1 2">
    <name type="scientific">Sporomusa ovata</name>
    <dbReference type="NCBI Taxonomy" id="2378"/>
    <lineage>
        <taxon>Bacteria</taxon>
        <taxon>Bacillati</taxon>
        <taxon>Bacillota</taxon>
        <taxon>Negativicutes</taxon>
        <taxon>Selenomonadales</taxon>
        <taxon>Sporomusaceae</taxon>
        <taxon>Sporomusa</taxon>
    </lineage>
</organism>
<keyword evidence="2" id="KW-1185">Reference proteome</keyword>
<protein>
    <submittedName>
        <fullName evidence="1">Spore photoproduct lyase</fullName>
        <ecNumber evidence="1">4.1.99.-</ecNumber>
    </submittedName>
</protein>
<accession>A0A0U1L493</accession>
<dbReference type="GO" id="GO:0051539">
    <property type="term" value="F:4 iron, 4 sulfur cluster binding"/>
    <property type="evidence" value="ECO:0007669"/>
    <property type="project" value="TreeGrafter"/>
</dbReference>
<dbReference type="Gene3D" id="3.40.50.12110">
    <property type="match status" value="1"/>
</dbReference>
<dbReference type="Pfam" id="PF20903">
    <property type="entry name" value="SPL"/>
    <property type="match status" value="1"/>
</dbReference>
<dbReference type="GO" id="GO:0042601">
    <property type="term" value="C:endospore-forming forespore"/>
    <property type="evidence" value="ECO:0007669"/>
    <property type="project" value="TreeGrafter"/>
</dbReference>
<dbReference type="Gene3D" id="3.80.30.30">
    <property type="match status" value="1"/>
</dbReference>
<evidence type="ECO:0000313" key="2">
    <source>
        <dbReference type="Proteomes" id="UP000049855"/>
    </source>
</evidence>
<gene>
    <name evidence="1" type="ORF">SpAn4DRAFT_0166</name>
</gene>
<dbReference type="InterPro" id="IPR023897">
    <property type="entry name" value="SPL_firmicutes"/>
</dbReference>
<proteinExistence type="predicted"/>
<dbReference type="InterPro" id="IPR049539">
    <property type="entry name" value="SPL"/>
</dbReference>
<dbReference type="GO" id="GO:1904047">
    <property type="term" value="F:S-adenosyl-L-methionine binding"/>
    <property type="evidence" value="ECO:0007669"/>
    <property type="project" value="InterPro"/>
</dbReference>
<dbReference type="InterPro" id="IPR007197">
    <property type="entry name" value="rSAM"/>
</dbReference>
<dbReference type="SUPFAM" id="SSF102114">
    <property type="entry name" value="Radical SAM enzymes"/>
    <property type="match status" value="1"/>
</dbReference>
<dbReference type="AlphaFoldDB" id="A0A0U1L493"/>
<dbReference type="NCBIfam" id="TIGR04070">
    <property type="entry name" value="photo_TT_lyase"/>
    <property type="match status" value="1"/>
</dbReference>
<dbReference type="EMBL" id="CTRP01000014">
    <property type="protein sequence ID" value="CQR73704.1"/>
    <property type="molecule type" value="Genomic_DNA"/>
</dbReference>
<reference evidence="2" key="1">
    <citation type="submission" date="2015-03" db="EMBL/GenBank/DDBJ databases">
        <authorList>
            <person name="Nijsse Bart"/>
        </authorList>
    </citation>
    <scope>NUCLEOTIDE SEQUENCE [LARGE SCALE GENOMIC DNA]</scope>
</reference>
<dbReference type="EC" id="4.1.99.-" evidence="1"/>
<dbReference type="SFLD" id="SFLDG01079">
    <property type="entry name" value="spore_photoproduct_lyase_like"/>
    <property type="match status" value="1"/>
</dbReference>